<dbReference type="InterPro" id="IPR036034">
    <property type="entry name" value="PDZ_sf"/>
</dbReference>
<dbReference type="PANTHER" id="PTHR42837">
    <property type="entry name" value="REGULATOR OF SIGMA-E PROTEASE RSEP"/>
    <property type="match status" value="1"/>
</dbReference>
<evidence type="ECO:0000256" key="3">
    <source>
        <dbReference type="ARBA" id="ARBA00007931"/>
    </source>
</evidence>
<proteinExistence type="inferred from homology"/>
<dbReference type="CDD" id="cd06163">
    <property type="entry name" value="S2P-M50_PDZ_RseP-like"/>
    <property type="match status" value="1"/>
</dbReference>
<name>G4Q9N5_TAYAM</name>
<keyword evidence="8 11" id="KW-1133">Transmembrane helix</keyword>
<evidence type="ECO:0000256" key="4">
    <source>
        <dbReference type="ARBA" id="ARBA00022670"/>
    </source>
</evidence>
<feature type="transmembrane region" description="Helical" evidence="11">
    <location>
        <begin position="368"/>
        <end position="388"/>
    </location>
</feature>
<evidence type="ECO:0000313" key="14">
    <source>
        <dbReference type="Proteomes" id="UP000009284"/>
    </source>
</evidence>
<reference evidence="13 14" key="2">
    <citation type="journal article" date="2012" name="PLoS ONE">
        <title>Genomic characterization of the taylorella genus.</title>
        <authorList>
            <person name="Hebert L."/>
            <person name="Moumen B."/>
            <person name="Pons N."/>
            <person name="Duquesne F."/>
            <person name="Breuil M.F."/>
            <person name="Goux D."/>
            <person name="Batto J.M."/>
            <person name="Laugier C."/>
            <person name="Renault P."/>
            <person name="Petry S."/>
        </authorList>
    </citation>
    <scope>NUCLEOTIDE SEQUENCE [LARGE SCALE GENOMIC DNA]</scope>
    <source>
        <strain evidence="13 14">MCE3</strain>
    </source>
</reference>
<dbReference type="SUPFAM" id="SSF50156">
    <property type="entry name" value="PDZ domain-like"/>
    <property type="match status" value="2"/>
</dbReference>
<dbReference type="Gene3D" id="2.30.42.10">
    <property type="match status" value="2"/>
</dbReference>
<dbReference type="InterPro" id="IPR041489">
    <property type="entry name" value="PDZ_6"/>
</dbReference>
<evidence type="ECO:0000256" key="8">
    <source>
        <dbReference type="ARBA" id="ARBA00022989"/>
    </source>
</evidence>
<keyword evidence="6 11" id="KW-0378">Hydrolase</keyword>
<dbReference type="STRING" id="1008459.TASI_0882"/>
<evidence type="ECO:0000313" key="13">
    <source>
        <dbReference type="EMBL" id="AEP36651.1"/>
    </source>
</evidence>
<dbReference type="GO" id="GO:0006508">
    <property type="term" value="P:proteolysis"/>
    <property type="evidence" value="ECO:0007669"/>
    <property type="project" value="UniProtKB-KW"/>
</dbReference>
<reference key="1">
    <citation type="submission" date="2011-09" db="EMBL/GenBank/DDBJ databases">
        <title>Genomic characterization of the Taylorella genus.</title>
        <authorList>
            <person name="Hebert L."/>
            <person name="Moumen B."/>
            <person name="Pons N."/>
            <person name="Duquesne F."/>
            <person name="Breuil M.-F."/>
            <person name="Goux D."/>
            <person name="Batto J.-M."/>
            <person name="Renault P."/>
            <person name="Laugier C."/>
            <person name="Petry S."/>
        </authorList>
    </citation>
    <scope>NUCLEOTIDE SEQUENCE</scope>
    <source>
        <strain>MCE3</strain>
    </source>
</reference>
<evidence type="ECO:0000256" key="6">
    <source>
        <dbReference type="ARBA" id="ARBA00022801"/>
    </source>
</evidence>
<feature type="domain" description="PDZ" evidence="12">
    <location>
        <begin position="105"/>
        <end position="184"/>
    </location>
</feature>
<keyword evidence="9 11" id="KW-0482">Metalloprotease</keyword>
<keyword evidence="5 11" id="KW-0812">Transmembrane</keyword>
<evidence type="ECO:0000256" key="10">
    <source>
        <dbReference type="ARBA" id="ARBA00023136"/>
    </source>
</evidence>
<dbReference type="Proteomes" id="UP000009284">
    <property type="component" value="Chromosome"/>
</dbReference>
<keyword evidence="14" id="KW-1185">Reference proteome</keyword>
<dbReference type="EMBL" id="CP003059">
    <property type="protein sequence ID" value="AEP36651.1"/>
    <property type="molecule type" value="Genomic_DNA"/>
</dbReference>
<dbReference type="eggNOG" id="COG0750">
    <property type="taxonomic scope" value="Bacteria"/>
</dbReference>
<accession>G4Q9N5</accession>
<keyword evidence="11" id="KW-0479">Metal-binding</keyword>
<evidence type="ECO:0000256" key="11">
    <source>
        <dbReference type="RuleBase" id="RU362031"/>
    </source>
</evidence>
<evidence type="ECO:0000256" key="7">
    <source>
        <dbReference type="ARBA" id="ARBA00022833"/>
    </source>
</evidence>
<dbReference type="Pfam" id="PF17820">
    <property type="entry name" value="PDZ_6"/>
    <property type="match status" value="1"/>
</dbReference>
<dbReference type="InterPro" id="IPR004387">
    <property type="entry name" value="Pept_M50_Zn"/>
</dbReference>
<dbReference type="EC" id="3.4.24.-" evidence="11"/>
<evidence type="ECO:0000256" key="5">
    <source>
        <dbReference type="ARBA" id="ARBA00022692"/>
    </source>
</evidence>
<dbReference type="Pfam" id="PF02163">
    <property type="entry name" value="Peptidase_M50"/>
    <property type="match status" value="1"/>
</dbReference>
<dbReference type="AlphaFoldDB" id="G4Q9N5"/>
<dbReference type="GO" id="GO:0004222">
    <property type="term" value="F:metalloendopeptidase activity"/>
    <property type="evidence" value="ECO:0007669"/>
    <property type="project" value="InterPro"/>
</dbReference>
<dbReference type="GO" id="GO:0046872">
    <property type="term" value="F:metal ion binding"/>
    <property type="evidence" value="ECO:0007669"/>
    <property type="project" value="UniProtKB-KW"/>
</dbReference>
<evidence type="ECO:0000259" key="12">
    <source>
        <dbReference type="SMART" id="SM00228"/>
    </source>
</evidence>
<dbReference type="OrthoDB" id="9782003at2"/>
<dbReference type="HOGENOM" id="CLU_025778_0_1_4"/>
<organism evidence="13 14">
    <name type="scientific">Taylorella asinigenitalis (strain MCE3)</name>
    <dbReference type="NCBI Taxonomy" id="1008459"/>
    <lineage>
        <taxon>Bacteria</taxon>
        <taxon>Pseudomonadati</taxon>
        <taxon>Pseudomonadota</taxon>
        <taxon>Betaproteobacteria</taxon>
        <taxon>Burkholderiales</taxon>
        <taxon>Alcaligenaceae</taxon>
        <taxon>Taylorella</taxon>
    </lineage>
</organism>
<comment type="similarity">
    <text evidence="3 11">Belongs to the peptidase M50B family.</text>
</comment>
<dbReference type="SMART" id="SM00228">
    <property type="entry name" value="PDZ"/>
    <property type="match status" value="2"/>
</dbReference>
<feature type="transmembrane region" description="Helical" evidence="11">
    <location>
        <begin position="95"/>
        <end position="121"/>
    </location>
</feature>
<feature type="transmembrane region" description="Helical" evidence="11">
    <location>
        <begin position="5"/>
        <end position="26"/>
    </location>
</feature>
<dbReference type="NCBIfam" id="TIGR00054">
    <property type="entry name" value="RIP metalloprotease RseP"/>
    <property type="match status" value="1"/>
</dbReference>
<keyword evidence="10 11" id="KW-0472">Membrane</keyword>
<evidence type="ECO:0000256" key="9">
    <source>
        <dbReference type="ARBA" id="ARBA00023049"/>
    </source>
</evidence>
<keyword evidence="4 13" id="KW-0645">Protease</keyword>
<dbReference type="GO" id="GO:0016020">
    <property type="term" value="C:membrane"/>
    <property type="evidence" value="ECO:0007669"/>
    <property type="project" value="UniProtKB-SubCell"/>
</dbReference>
<dbReference type="InterPro" id="IPR008915">
    <property type="entry name" value="Peptidase_M50"/>
</dbReference>
<dbReference type="PANTHER" id="PTHR42837:SF2">
    <property type="entry name" value="MEMBRANE METALLOPROTEASE ARASP2, CHLOROPLASTIC-RELATED"/>
    <property type="match status" value="1"/>
</dbReference>
<comment type="cofactor">
    <cofactor evidence="1 11">
        <name>Zn(2+)</name>
        <dbReference type="ChEBI" id="CHEBI:29105"/>
    </cofactor>
</comment>
<feature type="transmembrane region" description="Helical" evidence="11">
    <location>
        <begin position="415"/>
        <end position="435"/>
    </location>
</feature>
<keyword evidence="7 11" id="KW-0862">Zinc</keyword>
<evidence type="ECO:0000256" key="1">
    <source>
        <dbReference type="ARBA" id="ARBA00001947"/>
    </source>
</evidence>
<feature type="domain" description="PDZ" evidence="12">
    <location>
        <begin position="205"/>
        <end position="275"/>
    </location>
</feature>
<protein>
    <recommendedName>
        <fullName evidence="11">Zinc metalloprotease</fullName>
        <ecNumber evidence="11">3.4.24.-</ecNumber>
    </recommendedName>
</protein>
<gene>
    <name evidence="13" type="ordered locus">TASI_0882</name>
</gene>
<dbReference type="RefSeq" id="WP_014111547.1">
    <property type="nucleotide sequence ID" value="NC_016043.1"/>
</dbReference>
<evidence type="ECO:0000256" key="2">
    <source>
        <dbReference type="ARBA" id="ARBA00004141"/>
    </source>
</evidence>
<dbReference type="KEGG" id="tas:TASI_0882"/>
<comment type="subcellular location">
    <subcellularLocation>
        <location evidence="2">Membrane</location>
        <topology evidence="2">Multi-pass membrane protein</topology>
    </subcellularLocation>
</comment>
<sequence length="444" mass="48197">MLISLVAFIITISIVVVFHEWGHYLVARANGVFVEKFSLGFGRTLISKVDSKGTEWAVSLWPLGGYVKPLDEPKFEDPEYKKGSSISEKSPFQKFLIYAAGPFFSFLLGIIIYTFIFILGVKEPAPLLAKPYINTLAYSAGVEKGDKILSVNGSEILSWNQAMEKLLGPATLGERVEIKLLSSGGVEKTIALTFPPAKGNLENYDIFGVSGLMLKLPKPKIIKIIPDGAAQRSALLEGDLIEQVNGIEVEDSRQLIEIIKSSANKPLTLQVKRNSTDLTISIVPDSVKSESGESIGRIGAQLGGDFPTVDVSYGPIESVFKAVRKTWDTAYISLKLLGRMLTGDLSITNLSGPISIAQYSGQVVQTGVMNFLQFIALISVSIGLLNLLPVPGLDGGQMLIHAVEGITGKELSEKFMRGIVTVGYALLLGLMFIAFRNDILRLIN</sequence>
<dbReference type="InterPro" id="IPR001478">
    <property type="entry name" value="PDZ"/>
</dbReference>